<dbReference type="PANTHER" id="PTHR35324:SF5">
    <property type="entry name" value="BHLH DOMAIN-CONTAINING PROTEIN"/>
    <property type="match status" value="1"/>
</dbReference>
<reference evidence="1" key="2">
    <citation type="submission" date="2022-01" db="EMBL/GenBank/DDBJ databases">
        <authorList>
            <person name="Yamashiro T."/>
            <person name="Shiraishi A."/>
            <person name="Satake H."/>
            <person name="Nakayama K."/>
        </authorList>
    </citation>
    <scope>NUCLEOTIDE SEQUENCE</scope>
</reference>
<reference evidence="1" key="1">
    <citation type="journal article" date="2022" name="Int. J. Mol. Sci.">
        <title>Draft Genome of Tanacetum Coccineum: Genomic Comparison of Closely Related Tanacetum-Family Plants.</title>
        <authorList>
            <person name="Yamashiro T."/>
            <person name="Shiraishi A."/>
            <person name="Nakayama K."/>
            <person name="Satake H."/>
        </authorList>
    </citation>
    <scope>NUCLEOTIDE SEQUENCE</scope>
</reference>
<evidence type="ECO:0000313" key="2">
    <source>
        <dbReference type="Proteomes" id="UP001151760"/>
    </source>
</evidence>
<keyword evidence="2" id="KW-1185">Reference proteome</keyword>
<comment type="caution">
    <text evidence="1">The sequence shown here is derived from an EMBL/GenBank/DDBJ whole genome shotgun (WGS) entry which is preliminary data.</text>
</comment>
<proteinExistence type="predicted"/>
<dbReference type="PANTHER" id="PTHR35324">
    <property type="entry name" value="BNAA08G03750D PROTEIN"/>
    <property type="match status" value="1"/>
</dbReference>
<gene>
    <name evidence="1" type="ORF">Tco_0773972</name>
</gene>
<dbReference type="EMBL" id="BQNB010011497">
    <property type="protein sequence ID" value="GJS91336.1"/>
    <property type="molecule type" value="Genomic_DNA"/>
</dbReference>
<dbReference type="Proteomes" id="UP001151760">
    <property type="component" value="Unassembled WGS sequence"/>
</dbReference>
<name>A0ABQ4ZPT4_9ASTR</name>
<accession>A0ABQ4ZPT4</accession>
<protein>
    <submittedName>
        <fullName evidence="1">Uncharacterized protein</fullName>
    </submittedName>
</protein>
<evidence type="ECO:0000313" key="1">
    <source>
        <dbReference type="EMBL" id="GJS91336.1"/>
    </source>
</evidence>
<sequence length="70" mass="7907">MSNQATDPVTSKLLIAHHQSASAALGKEEVLRRIRYHKCLRKLDGTFESLVNKTVNDEKWLEPLDAFTSP</sequence>
<organism evidence="1 2">
    <name type="scientific">Tanacetum coccineum</name>
    <dbReference type="NCBI Taxonomy" id="301880"/>
    <lineage>
        <taxon>Eukaryota</taxon>
        <taxon>Viridiplantae</taxon>
        <taxon>Streptophyta</taxon>
        <taxon>Embryophyta</taxon>
        <taxon>Tracheophyta</taxon>
        <taxon>Spermatophyta</taxon>
        <taxon>Magnoliopsida</taxon>
        <taxon>eudicotyledons</taxon>
        <taxon>Gunneridae</taxon>
        <taxon>Pentapetalae</taxon>
        <taxon>asterids</taxon>
        <taxon>campanulids</taxon>
        <taxon>Asterales</taxon>
        <taxon>Asteraceae</taxon>
        <taxon>Asteroideae</taxon>
        <taxon>Anthemideae</taxon>
        <taxon>Anthemidinae</taxon>
        <taxon>Tanacetum</taxon>
    </lineage>
</organism>